<dbReference type="Proteomes" id="UP000838756">
    <property type="component" value="Unassembled WGS sequence"/>
</dbReference>
<evidence type="ECO:0000313" key="3">
    <source>
        <dbReference type="Proteomes" id="UP000838756"/>
    </source>
</evidence>
<sequence>MRVTKNRHPEISYKSGGLHPGRGDQTAGGQGDRLRKRRTILDESSNNTFCILPVSCHGTPVALDDTI</sequence>
<dbReference type="AlphaFoldDB" id="A0A8S4RRI7"/>
<dbReference type="EMBL" id="CAKXAJ010025439">
    <property type="protein sequence ID" value="CAH2239472.1"/>
    <property type="molecule type" value="Genomic_DNA"/>
</dbReference>
<organism evidence="2 3">
    <name type="scientific">Pararge aegeria aegeria</name>
    <dbReference type="NCBI Taxonomy" id="348720"/>
    <lineage>
        <taxon>Eukaryota</taxon>
        <taxon>Metazoa</taxon>
        <taxon>Ecdysozoa</taxon>
        <taxon>Arthropoda</taxon>
        <taxon>Hexapoda</taxon>
        <taxon>Insecta</taxon>
        <taxon>Pterygota</taxon>
        <taxon>Neoptera</taxon>
        <taxon>Endopterygota</taxon>
        <taxon>Lepidoptera</taxon>
        <taxon>Glossata</taxon>
        <taxon>Ditrysia</taxon>
        <taxon>Papilionoidea</taxon>
        <taxon>Nymphalidae</taxon>
        <taxon>Satyrinae</taxon>
        <taxon>Satyrini</taxon>
        <taxon>Parargina</taxon>
        <taxon>Pararge</taxon>
    </lineage>
</organism>
<proteinExistence type="predicted"/>
<gene>
    <name evidence="2" type="primary">jg21480</name>
    <name evidence="2" type="ORF">PAEG_LOCUS16177</name>
</gene>
<accession>A0A8S4RRI7</accession>
<feature type="region of interest" description="Disordered" evidence="1">
    <location>
        <begin position="1"/>
        <end position="34"/>
    </location>
</feature>
<protein>
    <submittedName>
        <fullName evidence="2">Jg21480 protein</fullName>
    </submittedName>
</protein>
<reference evidence="2" key="1">
    <citation type="submission" date="2022-03" db="EMBL/GenBank/DDBJ databases">
        <authorList>
            <person name="Lindestad O."/>
        </authorList>
    </citation>
    <scope>NUCLEOTIDE SEQUENCE</scope>
</reference>
<name>A0A8S4RRI7_9NEOP</name>
<comment type="caution">
    <text evidence="2">The sequence shown here is derived from an EMBL/GenBank/DDBJ whole genome shotgun (WGS) entry which is preliminary data.</text>
</comment>
<evidence type="ECO:0000313" key="2">
    <source>
        <dbReference type="EMBL" id="CAH2239472.1"/>
    </source>
</evidence>
<evidence type="ECO:0000256" key="1">
    <source>
        <dbReference type="SAM" id="MobiDB-lite"/>
    </source>
</evidence>
<keyword evidence="3" id="KW-1185">Reference proteome</keyword>